<dbReference type="Proteomes" id="UP000617355">
    <property type="component" value="Unassembled WGS sequence"/>
</dbReference>
<evidence type="ECO:0000256" key="2">
    <source>
        <dbReference type="SAM" id="SignalP"/>
    </source>
</evidence>
<proteinExistence type="predicted"/>
<dbReference type="EMBL" id="BMGI01000004">
    <property type="protein sequence ID" value="GGD41817.1"/>
    <property type="molecule type" value="Genomic_DNA"/>
</dbReference>
<evidence type="ECO:0000313" key="4">
    <source>
        <dbReference type="Proteomes" id="UP000617355"/>
    </source>
</evidence>
<feature type="chain" id="PRO_5045196870" description="Secreted protein" evidence="2">
    <location>
        <begin position="33"/>
        <end position="197"/>
    </location>
</feature>
<evidence type="ECO:0000313" key="3">
    <source>
        <dbReference type="EMBL" id="GGD41817.1"/>
    </source>
</evidence>
<sequence>MKELVTHMWRSSGLKISTLAAAALFASGGALSAQTAEEPIVFNMPGDICSWDWSGPATPSLLAALKDQDLLTQATIEMAKSCPEQLCNIDWTAAAAGNTSPSDEMLCELGHRQLFFEPLAETLSGICPDVAQLMTDRVPEVYDSCGTWPRVAPGGVAKRGESEPECEGDKCPPQDLPPKLTPPCEEDERCYPGQTPA</sequence>
<keyword evidence="4" id="KW-1185">Reference proteome</keyword>
<feature type="signal peptide" evidence="2">
    <location>
        <begin position="1"/>
        <end position="32"/>
    </location>
</feature>
<name>A0ABQ1QSV2_9RHOB</name>
<keyword evidence="2" id="KW-0732">Signal</keyword>
<reference evidence="4" key="1">
    <citation type="journal article" date="2019" name="Int. J. Syst. Evol. Microbiol.">
        <title>The Global Catalogue of Microorganisms (GCM) 10K type strain sequencing project: providing services to taxonomists for standard genome sequencing and annotation.</title>
        <authorList>
            <consortium name="The Broad Institute Genomics Platform"/>
            <consortium name="The Broad Institute Genome Sequencing Center for Infectious Disease"/>
            <person name="Wu L."/>
            <person name="Ma J."/>
        </authorList>
    </citation>
    <scope>NUCLEOTIDE SEQUENCE [LARGE SCALE GENOMIC DNA]</scope>
    <source>
        <strain evidence="4">CGMCC 1.12922</strain>
    </source>
</reference>
<gene>
    <name evidence="3" type="ORF">GCM10011358_27110</name>
</gene>
<dbReference type="RefSeq" id="WP_188528622.1">
    <property type="nucleotide sequence ID" value="NZ_BMGI01000004.1"/>
</dbReference>
<protein>
    <recommendedName>
        <fullName evidence="5">Secreted protein</fullName>
    </recommendedName>
</protein>
<comment type="caution">
    <text evidence="3">The sequence shown here is derived from an EMBL/GenBank/DDBJ whole genome shotgun (WGS) entry which is preliminary data.</text>
</comment>
<organism evidence="3 4">
    <name type="scientific">Sinisalibacter lacisalsi</name>
    <dbReference type="NCBI Taxonomy" id="1526570"/>
    <lineage>
        <taxon>Bacteria</taxon>
        <taxon>Pseudomonadati</taxon>
        <taxon>Pseudomonadota</taxon>
        <taxon>Alphaproteobacteria</taxon>
        <taxon>Rhodobacterales</taxon>
        <taxon>Roseobacteraceae</taxon>
        <taxon>Sinisalibacter</taxon>
    </lineage>
</organism>
<evidence type="ECO:0008006" key="5">
    <source>
        <dbReference type="Google" id="ProtNLM"/>
    </source>
</evidence>
<feature type="region of interest" description="Disordered" evidence="1">
    <location>
        <begin position="154"/>
        <end position="197"/>
    </location>
</feature>
<evidence type="ECO:0000256" key="1">
    <source>
        <dbReference type="SAM" id="MobiDB-lite"/>
    </source>
</evidence>
<feature type="compositionally biased region" description="Basic and acidic residues" evidence="1">
    <location>
        <begin position="158"/>
        <end position="172"/>
    </location>
</feature>
<accession>A0ABQ1QSV2</accession>